<organism evidence="13 14">
    <name type="scientific">Candidatus Phycosocius bacilliformis</name>
    <dbReference type="NCBI Taxonomy" id="1445552"/>
    <lineage>
        <taxon>Bacteria</taxon>
        <taxon>Pseudomonadati</taxon>
        <taxon>Pseudomonadota</taxon>
        <taxon>Alphaproteobacteria</taxon>
        <taxon>Caulobacterales</taxon>
        <taxon>Caulobacterales incertae sedis</taxon>
        <taxon>Candidatus Phycosocius</taxon>
    </lineage>
</organism>
<dbReference type="PANTHER" id="PTHR43702">
    <property type="entry name" value="L-FUCOSE-PROTON SYMPORTER"/>
    <property type="match status" value="1"/>
</dbReference>
<dbReference type="OrthoDB" id="9795150at2"/>
<dbReference type="RefSeq" id="WP_108984796.1">
    <property type="nucleotide sequence ID" value="NZ_BFBR01000004.1"/>
</dbReference>
<feature type="transmembrane region" description="Helical" evidence="11">
    <location>
        <begin position="340"/>
        <end position="362"/>
    </location>
</feature>
<keyword evidence="14" id="KW-1185">Reference proteome</keyword>
<feature type="transmembrane region" description="Helical" evidence="11">
    <location>
        <begin position="400"/>
        <end position="421"/>
    </location>
</feature>
<accession>A0A2P2EA62</accession>
<evidence type="ECO:0000256" key="3">
    <source>
        <dbReference type="ARBA" id="ARBA00009120"/>
    </source>
</evidence>
<evidence type="ECO:0000256" key="1">
    <source>
        <dbReference type="ARBA" id="ARBA00003321"/>
    </source>
</evidence>
<evidence type="ECO:0000256" key="9">
    <source>
        <dbReference type="ARBA" id="ARBA00022989"/>
    </source>
</evidence>
<protein>
    <submittedName>
        <fullName evidence="13">L-fucose-proton symporter</fullName>
    </submittedName>
</protein>
<feature type="transmembrane region" description="Helical" evidence="11">
    <location>
        <begin position="154"/>
        <end position="172"/>
    </location>
</feature>
<gene>
    <name evidence="13" type="primary">fucP</name>
    <name evidence="13" type="ORF">PbB2_01604</name>
</gene>
<feature type="transmembrane region" description="Helical" evidence="11">
    <location>
        <begin position="374"/>
        <end position="394"/>
    </location>
</feature>
<keyword evidence="5" id="KW-1003">Cell membrane</keyword>
<evidence type="ECO:0000256" key="11">
    <source>
        <dbReference type="SAM" id="Phobius"/>
    </source>
</evidence>
<dbReference type="Gene3D" id="1.20.1250.20">
    <property type="entry name" value="MFS general substrate transporter like domains"/>
    <property type="match status" value="2"/>
</dbReference>
<dbReference type="CDD" id="cd17394">
    <property type="entry name" value="MFS_FucP_like"/>
    <property type="match status" value="1"/>
</dbReference>
<comment type="similarity">
    <text evidence="3">Belongs to the major facilitator superfamily. FHS transporter (TC 2.A.1.7) family.</text>
</comment>
<comment type="subcellular location">
    <subcellularLocation>
        <location evidence="2">Cell inner membrane</location>
        <topology evidence="2">Multi-pass membrane protein</topology>
    </subcellularLocation>
</comment>
<keyword evidence="7" id="KW-0762">Sugar transport</keyword>
<evidence type="ECO:0000256" key="5">
    <source>
        <dbReference type="ARBA" id="ARBA00022475"/>
    </source>
</evidence>
<feature type="transmembrane region" description="Helical" evidence="11">
    <location>
        <begin position="316"/>
        <end position="334"/>
    </location>
</feature>
<evidence type="ECO:0000256" key="10">
    <source>
        <dbReference type="ARBA" id="ARBA00023136"/>
    </source>
</evidence>
<evidence type="ECO:0000313" key="14">
    <source>
        <dbReference type="Proteomes" id="UP000245086"/>
    </source>
</evidence>
<feature type="transmembrane region" description="Helical" evidence="11">
    <location>
        <begin position="21"/>
        <end position="43"/>
    </location>
</feature>
<proteinExistence type="inferred from homology"/>
<dbReference type="InterPro" id="IPR036259">
    <property type="entry name" value="MFS_trans_sf"/>
</dbReference>
<dbReference type="InterPro" id="IPR050375">
    <property type="entry name" value="MFS_TsgA-like"/>
</dbReference>
<dbReference type="GO" id="GO:0005354">
    <property type="term" value="F:galactose transmembrane transporter activity"/>
    <property type="evidence" value="ECO:0007669"/>
    <property type="project" value="InterPro"/>
</dbReference>
<evidence type="ECO:0000256" key="2">
    <source>
        <dbReference type="ARBA" id="ARBA00004429"/>
    </source>
</evidence>
<dbReference type="PROSITE" id="PS50850">
    <property type="entry name" value="MFS"/>
    <property type="match status" value="1"/>
</dbReference>
<sequence>MAGPSAVNVQPQAGNVNDRTLFFMSLALFFIWGFATVLIDILIPKFRGLYNLSYAEAMLTQSAFFLGYFVFSIPAGNLVAKVGYMRGIIAGLAVMIGGCLLFVLATHLEIYSGFLFALFVLAAGITILQVAANAVISIAGAAETSSARLTLAQAFNSFGTFIGPYVGAKLILEGGPEIPKDISTLTPDALEALRAAEAAALQTPYLGIASVLVLIMIVFYLKRDLLPPLAKAETSKGVGFHLLANRKILFGVLAIFAYVGAEVAIGSVLVNYLSQASVLGTTEAKAGQLVALYWGGAMVGRFVGSFILSRFPAGKVLATFAIIAIGLAGLAMVLSGQFAAIAILSIGLFNSIMFPTIFSQTVIGLNDEDTPKAAALLCMGIVGGAILPLVTGYAADHIGLSLALIVPILGYAWLVYFGLFIHRQNAASAN</sequence>
<evidence type="ECO:0000313" key="13">
    <source>
        <dbReference type="EMBL" id="GBF57933.1"/>
    </source>
</evidence>
<comment type="function">
    <text evidence="1">Intake of glucose and galactose.</text>
</comment>
<feature type="transmembrane region" description="Helical" evidence="11">
    <location>
        <begin position="290"/>
        <end position="309"/>
    </location>
</feature>
<dbReference type="GO" id="GO:1904659">
    <property type="term" value="P:D-glucose transmembrane transport"/>
    <property type="evidence" value="ECO:0007669"/>
    <property type="project" value="InterPro"/>
</dbReference>
<dbReference type="InterPro" id="IPR020846">
    <property type="entry name" value="MFS_dom"/>
</dbReference>
<keyword evidence="9 11" id="KW-1133">Transmembrane helix</keyword>
<keyword evidence="8 11" id="KW-0812">Transmembrane</keyword>
<evidence type="ECO:0000256" key="8">
    <source>
        <dbReference type="ARBA" id="ARBA00022692"/>
    </source>
</evidence>
<feature type="transmembrane region" description="Helical" evidence="11">
    <location>
        <begin position="203"/>
        <end position="221"/>
    </location>
</feature>
<evidence type="ECO:0000259" key="12">
    <source>
        <dbReference type="PROSITE" id="PS50850"/>
    </source>
</evidence>
<dbReference type="EMBL" id="BFBR01000004">
    <property type="protein sequence ID" value="GBF57933.1"/>
    <property type="molecule type" value="Genomic_DNA"/>
</dbReference>
<dbReference type="Pfam" id="PF07690">
    <property type="entry name" value="MFS_1"/>
    <property type="match status" value="1"/>
</dbReference>
<dbReference type="GO" id="GO:0005886">
    <property type="term" value="C:plasma membrane"/>
    <property type="evidence" value="ECO:0007669"/>
    <property type="project" value="UniProtKB-SubCell"/>
</dbReference>
<comment type="caution">
    <text evidence="13">The sequence shown here is derived from an EMBL/GenBank/DDBJ whole genome shotgun (WGS) entry which is preliminary data.</text>
</comment>
<feature type="domain" description="Major facilitator superfamily (MFS) profile" evidence="12">
    <location>
        <begin position="21"/>
        <end position="425"/>
    </location>
</feature>
<reference evidence="13 14" key="1">
    <citation type="journal article" date="2018" name="Genome Announc.">
        <title>Draft Genome Sequence of "Candidatus Phycosocius bacilliformis," an Alphaproteobacterial Ectosymbiont of the Hydrocarbon-Producing Green Alga Botryococcus braunii.</title>
        <authorList>
            <person name="Tanabe Y."/>
            <person name="Yamaguchi H."/>
            <person name="Watanabe M.M."/>
        </authorList>
    </citation>
    <scope>NUCLEOTIDE SEQUENCE [LARGE SCALE GENOMIC DNA]</scope>
    <source>
        <strain evidence="13 14">BOTRYCO-2</strain>
    </source>
</reference>
<evidence type="ECO:0000256" key="4">
    <source>
        <dbReference type="ARBA" id="ARBA00022448"/>
    </source>
</evidence>
<evidence type="ECO:0000256" key="7">
    <source>
        <dbReference type="ARBA" id="ARBA00022597"/>
    </source>
</evidence>
<dbReference type="GO" id="GO:0055056">
    <property type="term" value="F:D-glucose transmembrane transporter activity"/>
    <property type="evidence" value="ECO:0007669"/>
    <property type="project" value="InterPro"/>
</dbReference>
<keyword evidence="6" id="KW-0997">Cell inner membrane</keyword>
<dbReference type="NCBIfam" id="TIGR01272">
    <property type="entry name" value="gluP"/>
    <property type="match status" value="1"/>
</dbReference>
<evidence type="ECO:0000256" key="6">
    <source>
        <dbReference type="ARBA" id="ARBA00022519"/>
    </source>
</evidence>
<feature type="transmembrane region" description="Helical" evidence="11">
    <location>
        <begin position="248"/>
        <end position="270"/>
    </location>
</feature>
<dbReference type="InterPro" id="IPR011701">
    <property type="entry name" value="MFS"/>
</dbReference>
<feature type="transmembrane region" description="Helical" evidence="11">
    <location>
        <begin position="63"/>
        <end position="80"/>
    </location>
</feature>
<dbReference type="Proteomes" id="UP000245086">
    <property type="component" value="Unassembled WGS sequence"/>
</dbReference>
<dbReference type="PANTHER" id="PTHR43702:SF3">
    <property type="entry name" value="PROTEIN TSGA"/>
    <property type="match status" value="1"/>
</dbReference>
<dbReference type="SUPFAM" id="SSF103473">
    <property type="entry name" value="MFS general substrate transporter"/>
    <property type="match status" value="1"/>
</dbReference>
<feature type="transmembrane region" description="Helical" evidence="11">
    <location>
        <begin position="114"/>
        <end position="142"/>
    </location>
</feature>
<keyword evidence="4" id="KW-0813">Transport</keyword>
<keyword evidence="10 11" id="KW-0472">Membrane</keyword>
<name>A0A2P2EA62_9PROT</name>
<dbReference type="AlphaFoldDB" id="A0A2P2EA62"/>
<feature type="transmembrane region" description="Helical" evidence="11">
    <location>
        <begin position="87"/>
        <end position="108"/>
    </location>
</feature>
<dbReference type="InterPro" id="IPR005964">
    <property type="entry name" value="Glc/Gal_transptr_bac"/>
</dbReference>